<dbReference type="OrthoDB" id="695890at2759"/>
<proteinExistence type="evidence at transcript level"/>
<dbReference type="RefSeq" id="XP_057417014.1">
    <property type="nucleotide sequence ID" value="XM_057561031.1"/>
</dbReference>
<keyword evidence="1" id="KW-0472">Membrane</keyword>
<accession>I3T7T4</accession>
<dbReference type="OMA" id="AERMPAN"/>
<evidence type="ECO:0000256" key="1">
    <source>
        <dbReference type="SAM" id="Phobius"/>
    </source>
</evidence>
<evidence type="ECO:0000313" key="2">
    <source>
        <dbReference type="EMBL" id="AFK48576.1"/>
    </source>
</evidence>
<feature type="transmembrane region" description="Helical" evidence="1">
    <location>
        <begin position="6"/>
        <end position="27"/>
    </location>
</feature>
<dbReference type="PANTHER" id="PTHR33564">
    <property type="entry name" value="TRANSMEMBRANE PROTEIN"/>
    <property type="match status" value="1"/>
</dbReference>
<reference evidence="2" key="1">
    <citation type="submission" date="2012-05" db="EMBL/GenBank/DDBJ databases">
        <authorList>
            <person name="Krishnakumar V."/>
            <person name="Cheung F."/>
            <person name="Xiao Y."/>
            <person name="Chan A."/>
            <person name="Moskal W.A."/>
            <person name="Town C.D."/>
        </authorList>
    </citation>
    <scope>NUCLEOTIDE SEQUENCE</scope>
</reference>
<dbReference type="KEGG" id="lja:130711425"/>
<protein>
    <submittedName>
        <fullName evidence="2">Uncharacterized protein</fullName>
    </submittedName>
</protein>
<dbReference type="AlphaFoldDB" id="I3T7T4"/>
<dbReference type="EMBL" id="BT141522">
    <property type="protein sequence ID" value="AFK41316.1"/>
    <property type="molecule type" value="mRNA"/>
</dbReference>
<organism evidence="2">
    <name type="scientific">Lotus japonicus</name>
    <name type="common">Lotus corniculatus var. japonicus</name>
    <dbReference type="NCBI Taxonomy" id="34305"/>
    <lineage>
        <taxon>Eukaryota</taxon>
        <taxon>Viridiplantae</taxon>
        <taxon>Streptophyta</taxon>
        <taxon>Embryophyta</taxon>
        <taxon>Tracheophyta</taxon>
        <taxon>Spermatophyta</taxon>
        <taxon>Magnoliopsida</taxon>
        <taxon>eudicotyledons</taxon>
        <taxon>Gunneridae</taxon>
        <taxon>Pentapetalae</taxon>
        <taxon>rosids</taxon>
        <taxon>fabids</taxon>
        <taxon>Fabales</taxon>
        <taxon>Fabaceae</taxon>
        <taxon>Papilionoideae</taxon>
        <taxon>50 kb inversion clade</taxon>
        <taxon>NPAAA clade</taxon>
        <taxon>Hologalegina</taxon>
        <taxon>robinioid clade</taxon>
        <taxon>Loteae</taxon>
        <taxon>Lotus</taxon>
    </lineage>
</organism>
<dbReference type="EMBL" id="BT148782">
    <property type="protein sequence ID" value="AFK48576.1"/>
    <property type="molecule type" value="mRNA"/>
</dbReference>
<keyword evidence="1" id="KW-1133">Transmembrane helix</keyword>
<dbReference type="PANTHER" id="PTHR33564:SF11">
    <property type="entry name" value="OS06G0604600 PROTEIN"/>
    <property type="match status" value="1"/>
</dbReference>
<name>I3T7T4_LOTJA</name>
<sequence length="139" mass="15613">MSPMISEHGVVFATAMALSGTVILLALRLQQRPSFPQTQFHEIAPSPPPILRSCISSDLKKREQKKKKKRVHFAEDVMDSCGDGAEFRRRMILKINSQSKVQKNCNGGTEKNRVMPANRAALYNGILRDRVAQRLAYSC</sequence>
<keyword evidence="1" id="KW-0812">Transmembrane</keyword>
<dbReference type="GeneID" id="130711425"/>